<evidence type="ECO:0000313" key="2">
    <source>
        <dbReference type="Proteomes" id="UP001162060"/>
    </source>
</evidence>
<sequence>MGLYTWGRSELFKFGQPICCNSQLALIDHHSMDQNLEVRLRSMCQRRAIAIRSLGKIACRWKLTNSEEWWREVECFDSDLLTGVTAPALEDPLSSILSLLSILCPSRFPKQPDCGLVLPDTCARVYEHDNEIRKVADTVIQSGSLVDVLGICEIGRGTAVRRS</sequence>
<accession>A0AAV1V178</accession>
<name>A0AAV1V178_9STRA</name>
<comment type="caution">
    <text evidence="1">The sequence shown here is derived from an EMBL/GenBank/DDBJ whole genome shotgun (WGS) entry which is preliminary data.</text>
</comment>
<dbReference type="AlphaFoldDB" id="A0AAV1V178"/>
<protein>
    <submittedName>
        <fullName evidence="1">Uncharacterized protein</fullName>
    </submittedName>
</protein>
<organism evidence="1 2">
    <name type="scientific">Peronospora matthiolae</name>
    <dbReference type="NCBI Taxonomy" id="2874970"/>
    <lineage>
        <taxon>Eukaryota</taxon>
        <taxon>Sar</taxon>
        <taxon>Stramenopiles</taxon>
        <taxon>Oomycota</taxon>
        <taxon>Peronosporomycetes</taxon>
        <taxon>Peronosporales</taxon>
        <taxon>Peronosporaceae</taxon>
        <taxon>Peronospora</taxon>
    </lineage>
</organism>
<reference evidence="1" key="1">
    <citation type="submission" date="2024-01" db="EMBL/GenBank/DDBJ databases">
        <authorList>
            <person name="Webb A."/>
        </authorList>
    </citation>
    <scope>NUCLEOTIDE SEQUENCE</scope>
    <source>
        <strain evidence="1">Pm1</strain>
    </source>
</reference>
<dbReference type="EMBL" id="CAKLBY020000259">
    <property type="protein sequence ID" value="CAK7940659.1"/>
    <property type="molecule type" value="Genomic_DNA"/>
</dbReference>
<dbReference type="Proteomes" id="UP001162060">
    <property type="component" value="Unassembled WGS sequence"/>
</dbReference>
<evidence type="ECO:0000313" key="1">
    <source>
        <dbReference type="EMBL" id="CAK7940659.1"/>
    </source>
</evidence>
<gene>
    <name evidence="1" type="ORF">PM001_LOCUS25809</name>
</gene>
<proteinExistence type="predicted"/>